<reference evidence="2" key="1">
    <citation type="submission" date="2022-03" db="EMBL/GenBank/DDBJ databases">
        <title>ESBL-producing Moellerella wisconsensis and Escherichia marmotae isolated from wild game meat.</title>
        <authorList>
            <person name="Biggel M."/>
        </authorList>
    </citation>
    <scope>NUCLEOTIDE SEQUENCE</scope>
    <source>
        <strain evidence="2">W51</strain>
    </source>
</reference>
<feature type="chain" id="PRO_5040188783" evidence="1">
    <location>
        <begin position="26"/>
        <end position="194"/>
    </location>
</feature>
<dbReference type="InterPro" id="IPR008966">
    <property type="entry name" value="Adhesion_dom_sf"/>
</dbReference>
<sequence>MILKKSLLSIAVLTATIGFSLNVNAADKNTADVTLSGLISAVTCDIDVNGVSGGTTVDTGRHITSDFEKKVNSVVGTPVPMVVTLKNCETKNSKVGSGNLYISGTTAPNGNNNIFVGNNPKTGFMVLKTDKVTSADAIKNDEPVPLNITGYTGDEGPGTNGGASYTFNVAMASTIENPTAGLYTAPIIISYASE</sequence>
<proteinExistence type="predicted"/>
<evidence type="ECO:0000313" key="3">
    <source>
        <dbReference type="Proteomes" id="UP000829116"/>
    </source>
</evidence>
<dbReference type="GO" id="GO:0009289">
    <property type="term" value="C:pilus"/>
    <property type="evidence" value="ECO:0007669"/>
    <property type="project" value="InterPro"/>
</dbReference>
<accession>A0A9Q8Q2D3</accession>
<dbReference type="Gene3D" id="2.60.40.1090">
    <property type="entry name" value="Fimbrial-type adhesion domain"/>
    <property type="match status" value="1"/>
</dbReference>
<keyword evidence="1" id="KW-0732">Signal</keyword>
<dbReference type="InterPro" id="IPR036937">
    <property type="entry name" value="Adhesion_dom_fimbrial_sf"/>
</dbReference>
<dbReference type="EMBL" id="CP093245">
    <property type="protein sequence ID" value="UNH31779.1"/>
    <property type="molecule type" value="Genomic_DNA"/>
</dbReference>
<evidence type="ECO:0000313" key="2">
    <source>
        <dbReference type="EMBL" id="UNH31779.1"/>
    </source>
</evidence>
<dbReference type="Proteomes" id="UP000829116">
    <property type="component" value="Chromosome"/>
</dbReference>
<dbReference type="SUPFAM" id="SSF49401">
    <property type="entry name" value="Bacterial adhesins"/>
    <property type="match status" value="1"/>
</dbReference>
<dbReference type="RefSeq" id="WP_241501648.1">
    <property type="nucleotide sequence ID" value="NZ_CAWQWN010000001.1"/>
</dbReference>
<protein>
    <submittedName>
        <fullName evidence="2">Type 1 fimbrial protein</fullName>
    </submittedName>
</protein>
<name>A0A9Q8Q2D3_9GAMM</name>
<gene>
    <name evidence="2" type="ORF">MNY72_05645</name>
</gene>
<dbReference type="GeneID" id="79716725"/>
<feature type="signal peptide" evidence="1">
    <location>
        <begin position="1"/>
        <end position="25"/>
    </location>
</feature>
<dbReference type="GO" id="GO:0007155">
    <property type="term" value="P:cell adhesion"/>
    <property type="evidence" value="ECO:0007669"/>
    <property type="project" value="InterPro"/>
</dbReference>
<organism evidence="2 3">
    <name type="scientific">Moellerella wisconsensis</name>
    <dbReference type="NCBI Taxonomy" id="158849"/>
    <lineage>
        <taxon>Bacteria</taxon>
        <taxon>Pseudomonadati</taxon>
        <taxon>Pseudomonadota</taxon>
        <taxon>Gammaproteobacteria</taxon>
        <taxon>Enterobacterales</taxon>
        <taxon>Morganellaceae</taxon>
        <taxon>Moellerella</taxon>
    </lineage>
</organism>
<evidence type="ECO:0000256" key="1">
    <source>
        <dbReference type="SAM" id="SignalP"/>
    </source>
</evidence>
<dbReference type="AlphaFoldDB" id="A0A9Q8Q2D3"/>